<dbReference type="GO" id="GO:0003724">
    <property type="term" value="F:RNA helicase activity"/>
    <property type="evidence" value="ECO:0007669"/>
    <property type="project" value="UniProtKB-EC"/>
</dbReference>
<feature type="coiled-coil region" evidence="15">
    <location>
        <begin position="528"/>
        <end position="559"/>
    </location>
</feature>
<evidence type="ECO:0000256" key="4">
    <source>
        <dbReference type="ARBA" id="ARBA00022728"/>
    </source>
</evidence>
<dbReference type="PANTHER" id="PTHR47961">
    <property type="entry name" value="DNA POLYMERASE THETA, PUTATIVE (AFU_ORTHOLOGUE AFUA_1G05260)-RELATED"/>
    <property type="match status" value="1"/>
</dbReference>
<dbReference type="Pfam" id="PF00270">
    <property type="entry name" value="DEAD"/>
    <property type="match status" value="2"/>
</dbReference>
<feature type="chain" id="PRO_5032794102" description="RNA helicase" evidence="17">
    <location>
        <begin position="23"/>
        <end position="2218"/>
    </location>
</feature>
<dbReference type="SUPFAM" id="SSF52540">
    <property type="entry name" value="P-loop containing nucleoside triphosphate hydrolases"/>
    <property type="match status" value="4"/>
</dbReference>
<dbReference type="Pfam" id="PF18149">
    <property type="entry name" value="Helicase_PWI"/>
    <property type="match status" value="1"/>
</dbReference>
<evidence type="ECO:0000256" key="1">
    <source>
        <dbReference type="ARBA" id="ARBA00004123"/>
    </source>
</evidence>
<dbReference type="FunFam" id="1.10.150.20:FF:000013">
    <property type="entry name" value="U5 small nuclear ribonucleoprotein kDa helicase"/>
    <property type="match status" value="1"/>
</dbReference>
<sequence length="2218" mass="249098">MDAKLAALVALLALLGPVACHGASIICLGGWVRPVPSLLGGGLICPRNLTSYPLKKGPAPSASVLKVGYYNSSNSNACPNAEDIVRKVVEDAWGGGPETSALFGWLPQPATVMAALENRWLGFSDSIICPADSDPPSSAAAAMSNLGGGAEAHARFKQYEYGANSSLVLTTDSRPRDTHEPTGEPETLWGRIDSRSFGDRAVQNKPPELEEKLSKSRTKKSKRDAAAAVDPDLPRRDAKRRRRAASAQEVSVLSLTDDAVYKPQTKETRAAYEALLSLIQQQLGGQPLDVLAGAADKVLATLKNDKVKNPDKKKDIEQLLNPISSQLFDQLVSIGKLITDFHDAVAGDAAGAPSADGMGTTLDDDVGVAVEFEDDDEESDFDQVQDELDEDDEDDMAELNGPGGMQMGGELDDDDMQNANQGLAVNVQDIDAYWLQRKISQAYGDGDIDAQQSQKLAEDILKIIADDRDVENRLIMLLDYGKFDLIKLLLHNRLKIVWCTRLARAEDQEQRKKIEEEMASDPSLAPILEQLHATRASAKERQKNLEKSIRDEAKRLLNNAAAAGADGAWDRRAAEWDMESGWLKGQRQLLDLESLLFHQGGLFMANKKCELPTGSFRTPHKGYEEVHVPALKAKPYETGEKIVKISDMPEFARSAFDGMTQLNRVQSRVYDTALFKPDNILLCAPTGAGKTNVAVLTILQQIGLHMQDDGQFDNTKYKIVYVAPMKALVAEVVGNLSKRLAGYNVTVRELSGDQNLTKQQIDETQIIVTTPEKWDIVTRKSGDRTYTQMVKLLIIDEIHLLHDNRGPVLESIVARTVRQIETTKEHIRLVGLSATLPNYEDVALFLRVRKESLFYFDNSYRPCPLAQQYIGITVRKPLQRMQLMNEICYEKVMAAAGKHQVLIFVHSRKETAKTAKAIRDTALANDTVSRFLKNESASQEILGTHAELVKNNDLKDLLPYGFAIHHAGMARVDRELVEVLFAEKHIQVLVSTATLAWGVNLPAHTVIIKGTQIYNPEKGAWTELSPLDVMQMLGRAGRPQYDTHGEGIILTGHSELQFYLSLMNQQLPIESQFISKLADQLNAEIVLGTIQNAREACSWLGYTYLYIRMLRNPTLYGLPADILESDKTLDERRADLIHSAANLLDRNNLIKYDRKTGYFQVTDLGRIASYYYISHGTISTYNEYLKPTMGDIKLCRLFSLSEEFKYVGVRLDEKMELAKLLDRVPIPVKESLEEPSAKINVLLQAYISRFKLEGLSLSSDMVYIRQSAGRLLRALFEIVLKRGWTQLAEKALNLCKMVDKQMWSVQTPLRQFTGIPKEILMKLEKKELAWERYYDLSSQEIGELIRYPKMGRQLHKCIHQLPKLNLSAHVQPITRTVLGFELTITPDFQWDDKVHGYVEPFWVIVEDNDGEYILHHEYFMLKKQYVDEDHTLNFTVLIYEPLPPQYFIRVVSDKWLGSQTILPVCFRHLILPEKYAPPTELLDLQPLPVSALRNARYEGLYSAFKHFNPIQTQVFTVLYNSDASVLVAAPAGSGKTICAEFAILRNHQREVSGESNMRVVYIAPIEALAKERYRDWERKFGEFAKVVELTGETAADLKLLDKGEIIISTPEKWDALSRRWKQRKHIQQVSLFIVDELHLLGSDKGHVLEVIVSRMRRISSHIGSNIRIVALSASLANAKDLGEWIGATSHGLFNFPPAVRPVPLEIHIQGVDIANFEARMQALTKPTYTAITQHAKNSKPALVYVPTRKHARLTALDLCAYSSVLGAGTPFLLGSEDEMDTLTRGVEEETLKNTLKCGVGYLHEGLSELDQELVTQLFLGGRIQNKQDAVDYLTWTFMYRRLTKNPNFYNLQGVSHRHLSDHLSELVETVLNDLESSKCVAIEEDMYLKPLNLGLIASYYYISYTTIERFSSMLTQKTKVKGLLEILASASEYAELPGRPGEEEFIERLVRHQRFSIEKPKYGDPHVKANALLQAHFSRHTVVGNLAADQREILLSAHRLLQAMVDVISSNGWLSLALSAMELSQMVTQGMWDRDSVLLQVPHFTKDLARRCQENEGKPIESIFDLAEMGVDEMRDLLQLSNSQLQDIIEFFKRFPNVDMTYEVREGDDITAGDNVTVQVILERDMTNVSSEVGPVHAPRFPKPKEEGWWLVIGDSSTNQLLAMKRVALQKRARVKLEFSAPAEAVRKDYMIYLMSDSYLGCDEEYEFPVDVKDAGGD</sequence>
<dbReference type="SMART" id="SM00973">
    <property type="entry name" value="Sec63"/>
    <property type="match status" value="2"/>
</dbReference>
<dbReference type="InterPro" id="IPR036390">
    <property type="entry name" value="WH_DNA-bd_sf"/>
</dbReference>
<keyword evidence="9" id="KW-0067">ATP-binding</keyword>
<dbReference type="GO" id="GO:0005524">
    <property type="term" value="F:ATP binding"/>
    <property type="evidence" value="ECO:0007669"/>
    <property type="project" value="UniProtKB-KW"/>
</dbReference>
<dbReference type="Gene3D" id="1.10.150.20">
    <property type="entry name" value="5' to 3' exonuclease, C-terminal subdomain"/>
    <property type="match status" value="2"/>
</dbReference>
<evidence type="ECO:0000256" key="16">
    <source>
        <dbReference type="SAM" id="MobiDB-lite"/>
    </source>
</evidence>
<dbReference type="CDD" id="cd18021">
    <property type="entry name" value="DEXHc_Brr2_2"/>
    <property type="match status" value="1"/>
</dbReference>
<evidence type="ECO:0000256" key="2">
    <source>
        <dbReference type="ARBA" id="ARBA00012552"/>
    </source>
</evidence>
<comment type="catalytic activity">
    <reaction evidence="13">
        <text>ATP + H2O = ADP + phosphate + H(+)</text>
        <dbReference type="Rhea" id="RHEA:13065"/>
        <dbReference type="ChEBI" id="CHEBI:15377"/>
        <dbReference type="ChEBI" id="CHEBI:15378"/>
        <dbReference type="ChEBI" id="CHEBI:30616"/>
        <dbReference type="ChEBI" id="CHEBI:43474"/>
        <dbReference type="ChEBI" id="CHEBI:456216"/>
        <dbReference type="EC" id="3.6.4.13"/>
    </reaction>
</comment>
<dbReference type="FunFam" id="1.10.3380.10:FF:000001">
    <property type="entry name" value="U5 small nuclear ribonucleoprotein helicase"/>
    <property type="match status" value="1"/>
</dbReference>
<dbReference type="PROSITE" id="PS51192">
    <property type="entry name" value="HELICASE_ATP_BIND_1"/>
    <property type="match status" value="2"/>
</dbReference>
<gene>
    <name evidence="20" type="ORF">NCGR_LOCUS67374</name>
</gene>
<dbReference type="GO" id="GO:0008380">
    <property type="term" value="P:RNA splicing"/>
    <property type="evidence" value="ECO:0007669"/>
    <property type="project" value="UniProtKB-KW"/>
</dbReference>
<dbReference type="Pfam" id="PF23445">
    <property type="entry name" value="WHD_SNRNP200"/>
    <property type="match status" value="2"/>
</dbReference>
<keyword evidence="8" id="KW-0347">Helicase</keyword>
<evidence type="ECO:0000256" key="10">
    <source>
        <dbReference type="ARBA" id="ARBA00022884"/>
    </source>
</evidence>
<evidence type="ECO:0000256" key="7">
    <source>
        <dbReference type="ARBA" id="ARBA00022801"/>
    </source>
</evidence>
<evidence type="ECO:0000259" key="19">
    <source>
        <dbReference type="PROSITE" id="PS51194"/>
    </source>
</evidence>
<dbReference type="FunFam" id="2.60.40.150:FF:000048">
    <property type="entry name" value="U5 small nuclear ribonucleoprotein 200 kDa helicase"/>
    <property type="match status" value="1"/>
</dbReference>
<dbReference type="SUPFAM" id="SSF81296">
    <property type="entry name" value="E set domains"/>
    <property type="match status" value="1"/>
</dbReference>
<dbReference type="InterPro" id="IPR050474">
    <property type="entry name" value="Hel308_SKI2-like"/>
</dbReference>
<dbReference type="InterPro" id="IPR035892">
    <property type="entry name" value="C2_domain_sf"/>
</dbReference>
<comment type="caution">
    <text evidence="20">The sequence shown here is derived from an EMBL/GenBank/DDBJ whole genome shotgun (WGS) entry which is preliminary data.</text>
</comment>
<dbReference type="Pfam" id="PF02889">
    <property type="entry name" value="Sec63"/>
    <property type="match status" value="2"/>
</dbReference>
<dbReference type="GO" id="GO:0016787">
    <property type="term" value="F:hydrolase activity"/>
    <property type="evidence" value="ECO:0007669"/>
    <property type="project" value="UniProtKB-KW"/>
</dbReference>
<dbReference type="InterPro" id="IPR003593">
    <property type="entry name" value="AAA+_ATPase"/>
</dbReference>
<dbReference type="OrthoDB" id="5575at2759"/>
<keyword evidence="3" id="KW-0507">mRNA processing</keyword>
<dbReference type="Pfam" id="PF21188">
    <property type="entry name" value="BRR2_plug"/>
    <property type="match status" value="1"/>
</dbReference>
<keyword evidence="11" id="KW-0508">mRNA splicing</keyword>
<dbReference type="InterPro" id="IPR057842">
    <property type="entry name" value="WH_MER3"/>
</dbReference>
<dbReference type="InterPro" id="IPR011545">
    <property type="entry name" value="DEAD/DEAH_box_helicase_dom"/>
</dbReference>
<dbReference type="SMART" id="SM00487">
    <property type="entry name" value="DEXDc"/>
    <property type="match status" value="2"/>
</dbReference>
<evidence type="ECO:0000256" key="14">
    <source>
        <dbReference type="ARBA" id="ARBA00055371"/>
    </source>
</evidence>
<name>A0A811SM84_9POAL</name>
<dbReference type="CDD" id="cd18019">
    <property type="entry name" value="DEXHc_Brr2_1"/>
    <property type="match status" value="1"/>
</dbReference>
<keyword evidence="7" id="KW-0378">Hydrolase</keyword>
<dbReference type="CDD" id="cd18795">
    <property type="entry name" value="SF2_C_Ski2"/>
    <property type="match status" value="1"/>
</dbReference>
<keyword evidence="10" id="KW-0694">RNA-binding</keyword>
<evidence type="ECO:0000256" key="8">
    <source>
        <dbReference type="ARBA" id="ARBA00022806"/>
    </source>
</evidence>
<keyword evidence="6" id="KW-0547">Nucleotide-binding</keyword>
<feature type="region of interest" description="Disordered" evidence="16">
    <location>
        <begin position="168"/>
        <end position="246"/>
    </location>
</feature>
<evidence type="ECO:0000256" key="5">
    <source>
        <dbReference type="ARBA" id="ARBA00022737"/>
    </source>
</evidence>
<evidence type="ECO:0000256" key="15">
    <source>
        <dbReference type="SAM" id="Coils"/>
    </source>
</evidence>
<comment type="subcellular location">
    <subcellularLocation>
        <location evidence="1">Nucleus</location>
    </subcellularLocation>
</comment>
<dbReference type="FunFam" id="3.40.50.300:FF:000062">
    <property type="entry name" value="U5 small nuclear ribonucleoprotein helicase"/>
    <property type="match status" value="1"/>
</dbReference>
<dbReference type="FunFam" id="1.10.10.10:FF:000012">
    <property type="entry name" value="U5 small nuclear ribonucleoprotein helicase"/>
    <property type="match status" value="1"/>
</dbReference>
<dbReference type="PANTHER" id="PTHR47961:SF4">
    <property type="entry name" value="ACTIVATING SIGNAL COINTEGRATOR 1 COMPLEX SUBUNIT 3"/>
    <property type="match status" value="1"/>
</dbReference>
<dbReference type="FunFam" id="1.10.150.20:FF:000004">
    <property type="entry name" value="U5 small nuclear ribonucleoprotein helicase"/>
    <property type="match status" value="1"/>
</dbReference>
<dbReference type="SUPFAM" id="SSF158702">
    <property type="entry name" value="Sec63 N-terminal domain-like"/>
    <property type="match status" value="2"/>
</dbReference>
<dbReference type="Gene3D" id="1.10.10.10">
    <property type="entry name" value="Winged helix-like DNA-binding domain superfamily/Winged helix DNA-binding domain"/>
    <property type="match status" value="1"/>
</dbReference>
<dbReference type="GO" id="GO:0005681">
    <property type="term" value="C:spliceosomal complex"/>
    <property type="evidence" value="ECO:0007669"/>
    <property type="project" value="UniProtKB-KW"/>
</dbReference>
<reference evidence="20" key="1">
    <citation type="submission" date="2020-10" db="EMBL/GenBank/DDBJ databases">
        <authorList>
            <person name="Han B."/>
            <person name="Lu T."/>
            <person name="Zhao Q."/>
            <person name="Huang X."/>
            <person name="Zhao Y."/>
        </authorList>
    </citation>
    <scope>NUCLEOTIDE SEQUENCE</scope>
</reference>
<protein>
    <recommendedName>
        <fullName evidence="2">RNA helicase</fullName>
        <ecNumber evidence="2">3.6.4.13</ecNumber>
    </recommendedName>
</protein>
<dbReference type="PIRSF" id="PIRSF039073">
    <property type="entry name" value="BRR2"/>
    <property type="match status" value="1"/>
</dbReference>
<evidence type="ECO:0000256" key="13">
    <source>
        <dbReference type="ARBA" id="ARBA00047984"/>
    </source>
</evidence>
<evidence type="ECO:0000256" key="9">
    <source>
        <dbReference type="ARBA" id="ARBA00022840"/>
    </source>
</evidence>
<dbReference type="InterPro" id="IPR014756">
    <property type="entry name" value="Ig_E-set"/>
</dbReference>
<dbReference type="SMART" id="SM00490">
    <property type="entry name" value="HELICc"/>
    <property type="match status" value="1"/>
</dbReference>
<keyword evidence="17" id="KW-0732">Signal</keyword>
<dbReference type="EMBL" id="CAJGYO010000729">
    <property type="protein sequence ID" value="CAD6343276.1"/>
    <property type="molecule type" value="Genomic_DNA"/>
</dbReference>
<evidence type="ECO:0000256" key="17">
    <source>
        <dbReference type="SAM" id="SignalP"/>
    </source>
</evidence>
<dbReference type="FunFam" id="1.10.10.10:FF:000024">
    <property type="entry name" value="U5 small nuclear ribonucleoprotein helicase"/>
    <property type="match status" value="1"/>
</dbReference>
<feature type="domain" description="Helicase ATP-binding" evidence="18">
    <location>
        <begin position="1516"/>
        <end position="1693"/>
    </location>
</feature>
<dbReference type="PROSITE" id="PS51194">
    <property type="entry name" value="HELICASE_CTER"/>
    <property type="match status" value="1"/>
</dbReference>
<evidence type="ECO:0000256" key="11">
    <source>
        <dbReference type="ARBA" id="ARBA00023187"/>
    </source>
</evidence>
<comment type="function">
    <text evidence="14">RNA helicase that plays an essential role in pre-mRNA splicing as component of the U5 snRNP and U4/U6-U5 tri-snRNP complexes. Involved in spliceosome assembly, activation and disassembly.</text>
</comment>
<dbReference type="FunFam" id="2.60.40.150:FF:000004">
    <property type="entry name" value="RNA helicase, activating signal cointegrator 1"/>
    <property type="match status" value="1"/>
</dbReference>
<proteinExistence type="predicted"/>
<organism evidence="20 21">
    <name type="scientific">Miscanthus lutarioriparius</name>
    <dbReference type="NCBI Taxonomy" id="422564"/>
    <lineage>
        <taxon>Eukaryota</taxon>
        <taxon>Viridiplantae</taxon>
        <taxon>Streptophyta</taxon>
        <taxon>Embryophyta</taxon>
        <taxon>Tracheophyta</taxon>
        <taxon>Spermatophyta</taxon>
        <taxon>Magnoliopsida</taxon>
        <taxon>Liliopsida</taxon>
        <taxon>Poales</taxon>
        <taxon>Poaceae</taxon>
        <taxon>PACMAD clade</taxon>
        <taxon>Panicoideae</taxon>
        <taxon>Andropogonodae</taxon>
        <taxon>Andropogoneae</taxon>
        <taxon>Saccharinae</taxon>
        <taxon>Miscanthus</taxon>
    </lineage>
</organism>
<keyword evidence="15" id="KW-0175">Coiled coil</keyword>
<keyword evidence="4" id="KW-0747">Spliceosome</keyword>
<dbReference type="InterPro" id="IPR048863">
    <property type="entry name" value="BRR2_plug"/>
</dbReference>
<dbReference type="InterPro" id="IPR001650">
    <property type="entry name" value="Helicase_C-like"/>
</dbReference>
<evidence type="ECO:0000313" key="21">
    <source>
        <dbReference type="Proteomes" id="UP000604825"/>
    </source>
</evidence>
<dbReference type="FunFam" id="3.40.50.300:FF:000102">
    <property type="entry name" value="RNA helicase, activating signal cointegrator 1"/>
    <property type="match status" value="1"/>
</dbReference>
<feature type="signal peptide" evidence="17">
    <location>
        <begin position="1"/>
        <end position="22"/>
    </location>
</feature>
<dbReference type="EC" id="3.6.4.13" evidence="2"/>
<keyword evidence="12" id="KW-0539">Nucleus</keyword>
<dbReference type="InterPro" id="IPR004179">
    <property type="entry name" value="Sec63-dom"/>
</dbReference>
<dbReference type="InterPro" id="IPR036388">
    <property type="entry name" value="WH-like_DNA-bd_sf"/>
</dbReference>
<evidence type="ECO:0000256" key="12">
    <source>
        <dbReference type="ARBA" id="ARBA00023242"/>
    </source>
</evidence>
<dbReference type="FunFam" id="3.40.50.300:FF:000254">
    <property type="entry name" value="U5 small nuclear ribonucleoprotein helicase"/>
    <property type="match status" value="1"/>
</dbReference>
<feature type="region of interest" description="Disordered" evidence="16">
    <location>
        <begin position="374"/>
        <end position="394"/>
    </location>
</feature>
<accession>A0A811SM84</accession>
<dbReference type="Gene3D" id="2.60.40.150">
    <property type="entry name" value="C2 domain"/>
    <property type="match status" value="2"/>
</dbReference>
<feature type="domain" description="Helicase ATP-binding" evidence="18">
    <location>
        <begin position="671"/>
        <end position="854"/>
    </location>
</feature>
<dbReference type="Pfam" id="PF00271">
    <property type="entry name" value="Helicase_C"/>
    <property type="match status" value="1"/>
</dbReference>
<dbReference type="GO" id="GO:0003723">
    <property type="term" value="F:RNA binding"/>
    <property type="evidence" value="ECO:0007669"/>
    <property type="project" value="UniProtKB-KW"/>
</dbReference>
<keyword evidence="5" id="KW-0677">Repeat</keyword>
<dbReference type="GO" id="GO:0006397">
    <property type="term" value="P:mRNA processing"/>
    <property type="evidence" value="ECO:0007669"/>
    <property type="project" value="UniProtKB-KW"/>
</dbReference>
<dbReference type="SUPFAM" id="SSF46785">
    <property type="entry name" value="Winged helix' DNA-binding domain"/>
    <property type="match status" value="1"/>
</dbReference>
<evidence type="ECO:0000313" key="20">
    <source>
        <dbReference type="EMBL" id="CAD6343276.1"/>
    </source>
</evidence>
<keyword evidence="21" id="KW-1185">Reference proteome</keyword>
<dbReference type="Gene3D" id="3.40.50.300">
    <property type="entry name" value="P-loop containing nucleotide triphosphate hydrolases"/>
    <property type="match status" value="4"/>
</dbReference>
<evidence type="ECO:0000256" key="3">
    <source>
        <dbReference type="ARBA" id="ARBA00022664"/>
    </source>
</evidence>
<feature type="compositionally biased region" description="Basic and acidic residues" evidence="16">
    <location>
        <begin position="173"/>
        <end position="182"/>
    </location>
</feature>
<dbReference type="InterPro" id="IPR014001">
    <property type="entry name" value="Helicase_ATP-bd"/>
</dbReference>
<dbReference type="InterPro" id="IPR041094">
    <property type="entry name" value="Brr2_helicase_PWI"/>
</dbReference>
<dbReference type="Gene3D" id="1.10.3380.10">
    <property type="entry name" value="Sec63 N-terminal domain-like domain"/>
    <property type="match status" value="2"/>
</dbReference>
<evidence type="ECO:0000259" key="18">
    <source>
        <dbReference type="PROSITE" id="PS51192"/>
    </source>
</evidence>
<dbReference type="FunFam" id="1.10.3380.10:FF:000010">
    <property type="entry name" value="DExH-box ATP-dependent RNA helicase DExH12"/>
    <property type="match status" value="1"/>
</dbReference>
<feature type="domain" description="Helicase C-terminal" evidence="19">
    <location>
        <begin position="879"/>
        <end position="1085"/>
    </location>
</feature>
<evidence type="ECO:0000256" key="6">
    <source>
        <dbReference type="ARBA" id="ARBA00022741"/>
    </source>
</evidence>
<dbReference type="SMART" id="SM00382">
    <property type="entry name" value="AAA"/>
    <property type="match status" value="2"/>
</dbReference>
<dbReference type="Proteomes" id="UP000604825">
    <property type="component" value="Unassembled WGS sequence"/>
</dbReference>
<dbReference type="InterPro" id="IPR027417">
    <property type="entry name" value="P-loop_NTPase"/>
</dbReference>